<evidence type="ECO:0000313" key="2">
    <source>
        <dbReference type="EMBL" id="KAJ7747082.1"/>
    </source>
</evidence>
<name>A0AAD7IQH9_9AGAR</name>
<protein>
    <submittedName>
        <fullName evidence="2">Uncharacterized protein</fullName>
    </submittedName>
</protein>
<feature type="compositionally biased region" description="Basic and acidic residues" evidence="1">
    <location>
        <begin position="28"/>
        <end position="67"/>
    </location>
</feature>
<evidence type="ECO:0000313" key="3">
    <source>
        <dbReference type="Proteomes" id="UP001215598"/>
    </source>
</evidence>
<dbReference type="AlphaFoldDB" id="A0AAD7IQH9"/>
<accession>A0AAD7IQH9</accession>
<keyword evidence="3" id="KW-1185">Reference proteome</keyword>
<feature type="compositionally biased region" description="Basic and acidic residues" evidence="1">
    <location>
        <begin position="114"/>
        <end position="123"/>
    </location>
</feature>
<evidence type="ECO:0000256" key="1">
    <source>
        <dbReference type="SAM" id="MobiDB-lite"/>
    </source>
</evidence>
<feature type="region of interest" description="Disordered" evidence="1">
    <location>
        <begin position="22"/>
        <end position="79"/>
    </location>
</feature>
<reference evidence="2" key="1">
    <citation type="submission" date="2023-03" db="EMBL/GenBank/DDBJ databases">
        <title>Massive genome expansion in bonnet fungi (Mycena s.s.) driven by repeated elements and novel gene families across ecological guilds.</title>
        <authorList>
            <consortium name="Lawrence Berkeley National Laboratory"/>
            <person name="Harder C.B."/>
            <person name="Miyauchi S."/>
            <person name="Viragh M."/>
            <person name="Kuo A."/>
            <person name="Thoen E."/>
            <person name="Andreopoulos B."/>
            <person name="Lu D."/>
            <person name="Skrede I."/>
            <person name="Drula E."/>
            <person name="Henrissat B."/>
            <person name="Morin E."/>
            <person name="Kohler A."/>
            <person name="Barry K."/>
            <person name="LaButti K."/>
            <person name="Morin E."/>
            <person name="Salamov A."/>
            <person name="Lipzen A."/>
            <person name="Mereny Z."/>
            <person name="Hegedus B."/>
            <person name="Baldrian P."/>
            <person name="Stursova M."/>
            <person name="Weitz H."/>
            <person name="Taylor A."/>
            <person name="Grigoriev I.V."/>
            <person name="Nagy L.G."/>
            <person name="Martin F."/>
            <person name="Kauserud H."/>
        </authorList>
    </citation>
    <scope>NUCLEOTIDE SEQUENCE</scope>
    <source>
        <strain evidence="2">CBHHK182m</strain>
    </source>
</reference>
<dbReference type="EMBL" id="JARKIB010000078">
    <property type="protein sequence ID" value="KAJ7747082.1"/>
    <property type="molecule type" value="Genomic_DNA"/>
</dbReference>
<dbReference type="Proteomes" id="UP001215598">
    <property type="component" value="Unassembled WGS sequence"/>
</dbReference>
<comment type="caution">
    <text evidence="2">The sequence shown here is derived from an EMBL/GenBank/DDBJ whole genome shotgun (WGS) entry which is preliminary data.</text>
</comment>
<organism evidence="2 3">
    <name type="scientific">Mycena metata</name>
    <dbReference type="NCBI Taxonomy" id="1033252"/>
    <lineage>
        <taxon>Eukaryota</taxon>
        <taxon>Fungi</taxon>
        <taxon>Dikarya</taxon>
        <taxon>Basidiomycota</taxon>
        <taxon>Agaricomycotina</taxon>
        <taxon>Agaricomycetes</taxon>
        <taxon>Agaricomycetidae</taxon>
        <taxon>Agaricales</taxon>
        <taxon>Marasmiineae</taxon>
        <taxon>Mycenaceae</taxon>
        <taxon>Mycena</taxon>
    </lineage>
</organism>
<feature type="region of interest" description="Disordered" evidence="1">
    <location>
        <begin position="93"/>
        <end position="125"/>
    </location>
</feature>
<gene>
    <name evidence="2" type="ORF">B0H16DRAFT_1462305</name>
</gene>
<proteinExistence type="predicted"/>
<sequence>MSEGRRFGTVFAWVPMRNGACTRRREVKRSEGDARRDEARPGDDVIDTRSGRDDSAYLRQREAKRWQSDPSRVGPRSEDDVISIRKLGLARGASGVPDLVRGTERVPSTTGEWTRGDSDEPKGADQYWVTSPEVPVKLSTVGWDRGTGSKIVMIWLWRGRPIGGQDEEGGQMWPNRGGEH</sequence>